<keyword evidence="3" id="KW-0808">Transferase</keyword>
<dbReference type="Proteomes" id="UP000296049">
    <property type="component" value="Unassembled WGS sequence"/>
</dbReference>
<evidence type="ECO:0000313" key="4">
    <source>
        <dbReference type="Proteomes" id="UP000296049"/>
    </source>
</evidence>
<evidence type="ECO:0000313" key="3">
    <source>
        <dbReference type="EMBL" id="EOA93695.1"/>
    </source>
</evidence>
<dbReference type="InterPro" id="IPR001452">
    <property type="entry name" value="SH3_domain"/>
</dbReference>
<proteinExistence type="predicted"/>
<keyword evidence="1" id="KW-0728">SH3 domain</keyword>
<keyword evidence="4" id="KW-1185">Reference proteome</keyword>
<dbReference type="InterPro" id="IPR036028">
    <property type="entry name" value="SH3-like_dom_sf"/>
</dbReference>
<evidence type="ECO:0000259" key="2">
    <source>
        <dbReference type="Pfam" id="PF00018"/>
    </source>
</evidence>
<protein>
    <submittedName>
        <fullName evidence="3">SH3 domain-containing kinase-binding protein 1</fullName>
    </submittedName>
</protein>
<accession>R0J912</accession>
<dbReference type="Gene3D" id="2.30.30.40">
    <property type="entry name" value="SH3 Domains"/>
    <property type="match status" value="1"/>
</dbReference>
<gene>
    <name evidence="3" type="ORF">Anapl_17601</name>
</gene>
<name>R0J912_ANAPL</name>
<dbReference type="GO" id="GO:0016301">
    <property type="term" value="F:kinase activity"/>
    <property type="evidence" value="ECO:0007669"/>
    <property type="project" value="UniProtKB-KW"/>
</dbReference>
<dbReference type="SUPFAM" id="SSF50044">
    <property type="entry name" value="SH3-domain"/>
    <property type="match status" value="1"/>
</dbReference>
<reference evidence="4" key="1">
    <citation type="journal article" date="2013" name="Nat. Genet.">
        <title>The duck genome and transcriptome provide insight into an avian influenza virus reservoir species.</title>
        <authorList>
            <person name="Huang Y."/>
            <person name="Li Y."/>
            <person name="Burt D.W."/>
            <person name="Chen H."/>
            <person name="Zhang Y."/>
            <person name="Qian W."/>
            <person name="Kim H."/>
            <person name="Gan S."/>
            <person name="Zhao Y."/>
            <person name="Li J."/>
            <person name="Yi K."/>
            <person name="Feng H."/>
            <person name="Zhu P."/>
            <person name="Li B."/>
            <person name="Liu Q."/>
            <person name="Fairley S."/>
            <person name="Magor K.E."/>
            <person name="Du Z."/>
            <person name="Hu X."/>
            <person name="Goodman L."/>
            <person name="Tafer H."/>
            <person name="Vignal A."/>
            <person name="Lee T."/>
            <person name="Kim K.W."/>
            <person name="Sheng Z."/>
            <person name="An Y."/>
            <person name="Searle S."/>
            <person name="Herrero J."/>
            <person name="Groenen M.A."/>
            <person name="Crooijmans R.P."/>
            <person name="Faraut T."/>
            <person name="Cai Q."/>
            <person name="Webster R.G."/>
            <person name="Aldridge J.R."/>
            <person name="Warren W.C."/>
            <person name="Bartschat S."/>
            <person name="Kehr S."/>
            <person name="Marz M."/>
            <person name="Stadler P.F."/>
            <person name="Smith J."/>
            <person name="Kraus R.H."/>
            <person name="Zhao Y."/>
            <person name="Ren L."/>
            <person name="Fei J."/>
            <person name="Morisson M."/>
            <person name="Kaiser P."/>
            <person name="Griffin D.K."/>
            <person name="Rao M."/>
            <person name="Pitel F."/>
            <person name="Wang J."/>
            <person name="Li N."/>
        </authorList>
    </citation>
    <scope>NUCLEOTIDE SEQUENCE [LARGE SCALE GENOMIC DNA]</scope>
</reference>
<dbReference type="AlphaFoldDB" id="R0J912"/>
<keyword evidence="3" id="KW-0418">Kinase</keyword>
<dbReference type="Pfam" id="PF00018">
    <property type="entry name" value="SH3_1"/>
    <property type="match status" value="1"/>
</dbReference>
<feature type="domain" description="SH3" evidence="2">
    <location>
        <begin position="68"/>
        <end position="95"/>
    </location>
</feature>
<evidence type="ECO:0000256" key="1">
    <source>
        <dbReference type="ARBA" id="ARBA00022443"/>
    </source>
</evidence>
<dbReference type="EMBL" id="KB745685">
    <property type="protein sequence ID" value="EOA93695.1"/>
    <property type="molecule type" value="Genomic_DNA"/>
</dbReference>
<sequence>MLPAEITQVFKEIQWNEGFAFVALESGSAGCPITSLMAVLLTYNSHLSKKADLFPKISQTQDSKEYCKVIFPYEAQNDDELTIREGDVVTLISKDIPHPQLIKESACTKAADFLQEIILRLVHGHSLFSANFSFAESNNSGQFLDRICLLESALPNVLVLYSVEGLNRLCRQPLAQALILEQLQRLLSCRQADGGGQPLVSGVDLDTAASAQSICKVIWYYGAFCCGFVFNLHQLLLFSSSTETTGGRNSTGFFLVQ</sequence>
<organism evidence="3 4">
    <name type="scientific">Anas platyrhynchos</name>
    <name type="common">Mallard</name>
    <name type="synonym">Anas boschas</name>
    <dbReference type="NCBI Taxonomy" id="8839"/>
    <lineage>
        <taxon>Eukaryota</taxon>
        <taxon>Metazoa</taxon>
        <taxon>Chordata</taxon>
        <taxon>Craniata</taxon>
        <taxon>Vertebrata</taxon>
        <taxon>Euteleostomi</taxon>
        <taxon>Archelosauria</taxon>
        <taxon>Archosauria</taxon>
        <taxon>Dinosauria</taxon>
        <taxon>Saurischia</taxon>
        <taxon>Theropoda</taxon>
        <taxon>Coelurosauria</taxon>
        <taxon>Aves</taxon>
        <taxon>Neognathae</taxon>
        <taxon>Galloanserae</taxon>
        <taxon>Anseriformes</taxon>
        <taxon>Anatidae</taxon>
        <taxon>Anatinae</taxon>
        <taxon>Anas</taxon>
    </lineage>
</organism>